<dbReference type="GO" id="GO:0045505">
    <property type="term" value="F:dynein intermediate chain binding"/>
    <property type="evidence" value="ECO:0007669"/>
    <property type="project" value="InterPro"/>
</dbReference>
<organism evidence="28 29">
    <name type="scientific">Drosophila willistoni</name>
    <name type="common">Fruit fly</name>
    <dbReference type="NCBI Taxonomy" id="7260"/>
    <lineage>
        <taxon>Eukaryota</taxon>
        <taxon>Metazoa</taxon>
        <taxon>Ecdysozoa</taxon>
        <taxon>Arthropoda</taxon>
        <taxon>Hexapoda</taxon>
        <taxon>Insecta</taxon>
        <taxon>Pterygota</taxon>
        <taxon>Neoptera</taxon>
        <taxon>Endopterygota</taxon>
        <taxon>Diptera</taxon>
        <taxon>Brachycera</taxon>
        <taxon>Muscomorpha</taxon>
        <taxon>Ephydroidea</taxon>
        <taxon>Drosophilidae</taxon>
        <taxon>Drosophila</taxon>
        <taxon>Sophophora</taxon>
    </lineage>
</organism>
<dbReference type="Gene3D" id="1.20.920.30">
    <property type="match status" value="1"/>
</dbReference>
<dbReference type="Gene3D" id="3.40.50.300">
    <property type="entry name" value="P-loop containing nucleotide triphosphate hydrolases"/>
    <property type="match status" value="5"/>
</dbReference>
<evidence type="ECO:0000259" key="25">
    <source>
        <dbReference type="Pfam" id="PF18198"/>
    </source>
</evidence>
<evidence type="ECO:0000256" key="8">
    <source>
        <dbReference type="ARBA" id="ARBA00022840"/>
    </source>
</evidence>
<keyword evidence="7" id="KW-0547">Nucleotide-binding</keyword>
<dbReference type="InterPro" id="IPR042219">
    <property type="entry name" value="AAA_lid_11_sf"/>
</dbReference>
<keyword evidence="5" id="KW-0493">Microtubule</keyword>
<dbReference type="InterPro" id="IPR024317">
    <property type="entry name" value="Dynein_heavy_chain_D4_dom"/>
</dbReference>
<evidence type="ECO:0008006" key="30">
    <source>
        <dbReference type="Google" id="ProtNLM"/>
    </source>
</evidence>
<dbReference type="GO" id="GO:0051959">
    <property type="term" value="F:dynein light intermediate chain binding"/>
    <property type="evidence" value="ECO:0007669"/>
    <property type="project" value="InterPro"/>
</dbReference>
<dbReference type="FunFam" id="1.10.8.710:FF:000004">
    <property type="entry name" value="Dynein axonemal heavy chain 6"/>
    <property type="match status" value="1"/>
</dbReference>
<feature type="domain" description="Dynein heavy chain linker" evidence="19">
    <location>
        <begin position="676"/>
        <end position="1102"/>
    </location>
</feature>
<evidence type="ECO:0000256" key="5">
    <source>
        <dbReference type="ARBA" id="ARBA00022701"/>
    </source>
</evidence>
<evidence type="ECO:0000256" key="3">
    <source>
        <dbReference type="ARBA" id="ARBA00008887"/>
    </source>
</evidence>
<dbReference type="FunFam" id="3.10.490.20:FF:000001">
    <property type="entry name" value="dynein heavy chain 7, axonemal"/>
    <property type="match status" value="1"/>
</dbReference>
<dbReference type="Gene3D" id="1.10.287.2620">
    <property type="match status" value="1"/>
</dbReference>
<feature type="domain" description="Dynein heavy chain region D6 P-loop" evidence="18">
    <location>
        <begin position="3365"/>
        <end position="3478"/>
    </location>
</feature>
<feature type="coiled-coil region" evidence="16">
    <location>
        <begin position="2769"/>
        <end position="2817"/>
    </location>
</feature>
<evidence type="ECO:0000256" key="2">
    <source>
        <dbReference type="ARBA" id="ARBA00004430"/>
    </source>
</evidence>
<dbReference type="Gene3D" id="1.20.58.1120">
    <property type="match status" value="1"/>
</dbReference>
<dbReference type="Proteomes" id="UP000007798">
    <property type="component" value="Unassembled WGS sequence"/>
</dbReference>
<dbReference type="FunFam" id="1.10.8.720:FF:000001">
    <property type="entry name" value="dynein heavy chain 7, axonemal"/>
    <property type="match status" value="1"/>
</dbReference>
<keyword evidence="10" id="KW-0243">Dynein</keyword>
<dbReference type="Pfam" id="PF18198">
    <property type="entry name" value="AAA_lid_11"/>
    <property type="match status" value="1"/>
</dbReference>
<evidence type="ECO:0000259" key="27">
    <source>
        <dbReference type="Pfam" id="PF22597"/>
    </source>
</evidence>
<dbReference type="FunFam" id="3.40.50.300:FF:001328">
    <property type="entry name" value="Dynein heavy chain 6, axonemal"/>
    <property type="match status" value="1"/>
</dbReference>
<dbReference type="PANTHER" id="PTHR22878">
    <property type="entry name" value="DYNEIN HEAVY CHAIN 6, AXONEMAL-LIKE-RELATED"/>
    <property type="match status" value="1"/>
</dbReference>
<feature type="domain" description="Dynein heavy chain ATP-binding dynein motor region" evidence="23">
    <location>
        <begin position="2899"/>
        <end position="3120"/>
    </location>
</feature>
<dbReference type="InterPro" id="IPR042222">
    <property type="entry name" value="Dynein_2_N"/>
</dbReference>
<dbReference type="Gene3D" id="3.20.180.20">
    <property type="entry name" value="Dynein heavy chain, N-terminal domain 2"/>
    <property type="match status" value="1"/>
</dbReference>
<dbReference type="InterPro" id="IPR013602">
    <property type="entry name" value="Dynein_heavy_linker"/>
</dbReference>
<dbReference type="InterPro" id="IPR043160">
    <property type="entry name" value="Dynein_C_barrel"/>
</dbReference>
<dbReference type="InterPro" id="IPR004273">
    <property type="entry name" value="Dynein_heavy_D6_P-loop"/>
</dbReference>
<dbReference type="FunFam" id="3.40.50.300:FF:001145">
    <property type="entry name" value="Putative dynein heavy chain"/>
    <property type="match status" value="1"/>
</dbReference>
<feature type="domain" description="Dynein heavy chain C-terminal" evidence="26">
    <location>
        <begin position="3661"/>
        <end position="3963"/>
    </location>
</feature>
<feature type="domain" description="Dynein heavy chain AAA lid" evidence="25">
    <location>
        <begin position="3514"/>
        <end position="3653"/>
    </location>
</feature>
<name>B4N3U6_DROWI</name>
<dbReference type="Gene3D" id="1.20.1270.280">
    <property type="match status" value="1"/>
</dbReference>
<keyword evidence="15" id="KW-0966">Cell projection</keyword>
<evidence type="ECO:0000256" key="17">
    <source>
        <dbReference type="SAM" id="MobiDB-lite"/>
    </source>
</evidence>
<evidence type="ECO:0000256" key="12">
    <source>
        <dbReference type="ARBA" id="ARBA00023069"/>
    </source>
</evidence>
<dbReference type="SMR" id="B4N3U6"/>
<evidence type="ECO:0000259" key="24">
    <source>
        <dbReference type="Pfam" id="PF17852"/>
    </source>
</evidence>
<dbReference type="FunFam" id="3.40.50.300:FF:002141">
    <property type="entry name" value="Dynein heavy chain"/>
    <property type="match status" value="1"/>
</dbReference>
<dbReference type="InParanoid" id="B4N3U6"/>
<evidence type="ECO:0000256" key="7">
    <source>
        <dbReference type="ARBA" id="ARBA00022741"/>
    </source>
</evidence>
<keyword evidence="12" id="KW-0969">Cilium</keyword>
<dbReference type="FunFam" id="1.10.8.1220:FF:000001">
    <property type="entry name" value="Dynein axonemal heavy chain 5"/>
    <property type="match status" value="1"/>
</dbReference>
<evidence type="ECO:0000259" key="23">
    <source>
        <dbReference type="Pfam" id="PF12781"/>
    </source>
</evidence>
<comment type="subcellular location">
    <subcellularLocation>
        <location evidence="1">Cell projection</location>
        <location evidence="1">Cilium</location>
        <location evidence="1">Flagellum</location>
    </subcellularLocation>
    <subcellularLocation>
        <location evidence="2">Cytoplasm</location>
        <location evidence="2">Cytoskeleton</location>
        <location evidence="2">Cilium axoneme</location>
    </subcellularLocation>
</comment>
<dbReference type="Pfam" id="PF12775">
    <property type="entry name" value="AAA_7"/>
    <property type="match status" value="1"/>
</dbReference>
<feature type="domain" description="Dynein heavy chain AAA module D4" evidence="22">
    <location>
        <begin position="2251"/>
        <end position="2512"/>
    </location>
</feature>
<dbReference type="Gene3D" id="3.10.490.20">
    <property type="match status" value="1"/>
</dbReference>
<reference evidence="28 29" key="1">
    <citation type="journal article" date="2007" name="Nature">
        <title>Evolution of genes and genomes on the Drosophila phylogeny.</title>
        <authorList>
            <consortium name="Drosophila 12 Genomes Consortium"/>
            <person name="Clark A.G."/>
            <person name="Eisen M.B."/>
            <person name="Smith D.R."/>
            <person name="Bergman C.M."/>
            <person name="Oliver B."/>
            <person name="Markow T.A."/>
            <person name="Kaufman T.C."/>
            <person name="Kellis M."/>
            <person name="Gelbart W."/>
            <person name="Iyer V.N."/>
            <person name="Pollard D.A."/>
            <person name="Sackton T.B."/>
            <person name="Larracuente A.M."/>
            <person name="Singh N.D."/>
            <person name="Abad J.P."/>
            <person name="Abt D.N."/>
            <person name="Adryan B."/>
            <person name="Aguade M."/>
            <person name="Akashi H."/>
            <person name="Anderson W.W."/>
            <person name="Aquadro C.F."/>
            <person name="Ardell D.H."/>
            <person name="Arguello R."/>
            <person name="Artieri C.G."/>
            <person name="Barbash D.A."/>
            <person name="Barker D."/>
            <person name="Barsanti P."/>
            <person name="Batterham P."/>
            <person name="Batzoglou S."/>
            <person name="Begun D."/>
            <person name="Bhutkar A."/>
            <person name="Blanco E."/>
            <person name="Bosak S.A."/>
            <person name="Bradley R.K."/>
            <person name="Brand A.D."/>
            <person name="Brent M.R."/>
            <person name="Brooks A.N."/>
            <person name="Brown R.H."/>
            <person name="Butlin R.K."/>
            <person name="Caggese C."/>
            <person name="Calvi B.R."/>
            <person name="Bernardo de Carvalho A."/>
            <person name="Caspi A."/>
            <person name="Castrezana S."/>
            <person name="Celniker S.E."/>
            <person name="Chang J.L."/>
            <person name="Chapple C."/>
            <person name="Chatterji S."/>
            <person name="Chinwalla A."/>
            <person name="Civetta A."/>
            <person name="Clifton S.W."/>
            <person name="Comeron J.M."/>
            <person name="Costello J.C."/>
            <person name="Coyne J.A."/>
            <person name="Daub J."/>
            <person name="David R.G."/>
            <person name="Delcher A.L."/>
            <person name="Delehaunty K."/>
            <person name="Do C.B."/>
            <person name="Ebling H."/>
            <person name="Edwards K."/>
            <person name="Eickbush T."/>
            <person name="Evans J.D."/>
            <person name="Filipski A."/>
            <person name="Findeiss S."/>
            <person name="Freyhult E."/>
            <person name="Fulton L."/>
            <person name="Fulton R."/>
            <person name="Garcia A.C."/>
            <person name="Gardiner A."/>
            <person name="Garfield D.A."/>
            <person name="Garvin B.E."/>
            <person name="Gibson G."/>
            <person name="Gilbert D."/>
            <person name="Gnerre S."/>
            <person name="Godfrey J."/>
            <person name="Good R."/>
            <person name="Gotea V."/>
            <person name="Gravely B."/>
            <person name="Greenberg A.J."/>
            <person name="Griffiths-Jones S."/>
            <person name="Gross S."/>
            <person name="Guigo R."/>
            <person name="Gustafson E.A."/>
            <person name="Haerty W."/>
            <person name="Hahn M.W."/>
            <person name="Halligan D.L."/>
            <person name="Halpern A.L."/>
            <person name="Halter G.M."/>
            <person name="Han M.V."/>
            <person name="Heger A."/>
            <person name="Hillier L."/>
            <person name="Hinrichs A.S."/>
            <person name="Holmes I."/>
            <person name="Hoskins R.A."/>
            <person name="Hubisz M.J."/>
            <person name="Hultmark D."/>
            <person name="Huntley M.A."/>
            <person name="Jaffe D.B."/>
            <person name="Jagadeeshan S."/>
            <person name="Jeck W.R."/>
            <person name="Johnson J."/>
            <person name="Jones C.D."/>
            <person name="Jordan W.C."/>
            <person name="Karpen G.H."/>
            <person name="Kataoka E."/>
            <person name="Keightley P.D."/>
            <person name="Kheradpour P."/>
            <person name="Kirkness E.F."/>
            <person name="Koerich L.B."/>
            <person name="Kristiansen K."/>
            <person name="Kudrna D."/>
            <person name="Kulathinal R.J."/>
            <person name="Kumar S."/>
            <person name="Kwok R."/>
            <person name="Lander E."/>
            <person name="Langley C.H."/>
            <person name="Lapoint R."/>
            <person name="Lazzaro B.P."/>
            <person name="Lee S.J."/>
            <person name="Levesque L."/>
            <person name="Li R."/>
            <person name="Lin C.F."/>
            <person name="Lin M.F."/>
            <person name="Lindblad-Toh K."/>
            <person name="Llopart A."/>
            <person name="Long M."/>
            <person name="Low L."/>
            <person name="Lozovsky E."/>
            <person name="Lu J."/>
            <person name="Luo M."/>
            <person name="Machado C.A."/>
            <person name="Makalowski W."/>
            <person name="Marzo M."/>
            <person name="Matsuda M."/>
            <person name="Matzkin L."/>
            <person name="McAllister B."/>
            <person name="McBride C.S."/>
            <person name="McKernan B."/>
            <person name="McKernan K."/>
            <person name="Mendez-Lago M."/>
            <person name="Minx P."/>
            <person name="Mollenhauer M.U."/>
            <person name="Montooth K."/>
            <person name="Mount S.M."/>
            <person name="Mu X."/>
            <person name="Myers E."/>
            <person name="Negre B."/>
            <person name="Newfeld S."/>
            <person name="Nielsen R."/>
            <person name="Noor M.A."/>
            <person name="O'Grady P."/>
            <person name="Pachter L."/>
            <person name="Papaceit M."/>
            <person name="Parisi M.J."/>
            <person name="Parisi M."/>
            <person name="Parts L."/>
            <person name="Pedersen J.S."/>
            <person name="Pesole G."/>
            <person name="Phillippy A.M."/>
            <person name="Ponting C.P."/>
            <person name="Pop M."/>
            <person name="Porcelli D."/>
            <person name="Powell J.R."/>
            <person name="Prohaska S."/>
            <person name="Pruitt K."/>
            <person name="Puig M."/>
            <person name="Quesneville H."/>
            <person name="Ram K.R."/>
            <person name="Rand D."/>
            <person name="Rasmussen M.D."/>
            <person name="Reed L.K."/>
            <person name="Reenan R."/>
            <person name="Reily A."/>
            <person name="Remington K.A."/>
            <person name="Rieger T.T."/>
            <person name="Ritchie M.G."/>
            <person name="Robin C."/>
            <person name="Rogers Y.H."/>
            <person name="Rohde C."/>
            <person name="Rozas J."/>
            <person name="Rubenfield M.J."/>
            <person name="Ruiz A."/>
            <person name="Russo S."/>
            <person name="Salzberg S.L."/>
            <person name="Sanchez-Gracia A."/>
            <person name="Saranga D.J."/>
            <person name="Sato H."/>
            <person name="Schaeffer S.W."/>
            <person name="Schatz M.C."/>
            <person name="Schlenke T."/>
            <person name="Schwartz R."/>
            <person name="Segarra C."/>
            <person name="Singh R.S."/>
            <person name="Sirot L."/>
            <person name="Sirota M."/>
            <person name="Sisneros N.B."/>
            <person name="Smith C.D."/>
            <person name="Smith T.F."/>
            <person name="Spieth J."/>
            <person name="Stage D.E."/>
            <person name="Stark A."/>
            <person name="Stephan W."/>
            <person name="Strausberg R.L."/>
            <person name="Strempel S."/>
            <person name="Sturgill D."/>
            <person name="Sutton G."/>
            <person name="Sutton G.G."/>
            <person name="Tao W."/>
            <person name="Teichmann S."/>
            <person name="Tobari Y.N."/>
            <person name="Tomimura Y."/>
            <person name="Tsolas J.M."/>
            <person name="Valente V.L."/>
            <person name="Venter E."/>
            <person name="Venter J.C."/>
            <person name="Vicario S."/>
            <person name="Vieira F.G."/>
            <person name="Vilella A.J."/>
            <person name="Villasante A."/>
            <person name="Walenz B."/>
            <person name="Wang J."/>
            <person name="Wasserman M."/>
            <person name="Watts T."/>
            <person name="Wilson D."/>
            <person name="Wilson R.K."/>
            <person name="Wing R.A."/>
            <person name="Wolfner M.F."/>
            <person name="Wong A."/>
            <person name="Wong G.K."/>
            <person name="Wu C.I."/>
            <person name="Wu G."/>
            <person name="Yamamoto D."/>
            <person name="Yang H.P."/>
            <person name="Yang S.P."/>
            <person name="Yorke J.A."/>
            <person name="Yoshida K."/>
            <person name="Zdobnov E."/>
            <person name="Zhang P."/>
            <person name="Zhang Y."/>
            <person name="Zimin A.V."/>
            <person name="Baldwin J."/>
            <person name="Abdouelleil A."/>
            <person name="Abdulkadir J."/>
            <person name="Abebe A."/>
            <person name="Abera B."/>
            <person name="Abreu J."/>
            <person name="Acer S.C."/>
            <person name="Aftuck L."/>
            <person name="Alexander A."/>
            <person name="An P."/>
            <person name="Anderson E."/>
            <person name="Anderson S."/>
            <person name="Arachi H."/>
            <person name="Azer M."/>
            <person name="Bachantsang P."/>
            <person name="Barry A."/>
            <person name="Bayul T."/>
            <person name="Berlin A."/>
            <person name="Bessette D."/>
            <person name="Bloom T."/>
            <person name="Blye J."/>
            <person name="Boguslavskiy L."/>
            <person name="Bonnet C."/>
            <person name="Boukhgalter B."/>
            <person name="Bourzgui I."/>
            <person name="Brown A."/>
            <person name="Cahill P."/>
            <person name="Channer S."/>
            <person name="Cheshatsang Y."/>
            <person name="Chuda L."/>
            <person name="Citroen M."/>
            <person name="Collymore A."/>
            <person name="Cooke P."/>
            <person name="Costello M."/>
            <person name="D'Aco K."/>
            <person name="Daza R."/>
            <person name="De Haan G."/>
            <person name="DeGray S."/>
            <person name="DeMaso C."/>
            <person name="Dhargay N."/>
            <person name="Dooley K."/>
            <person name="Dooley E."/>
            <person name="Doricent M."/>
            <person name="Dorje P."/>
            <person name="Dorjee K."/>
            <person name="Dupes A."/>
            <person name="Elong R."/>
            <person name="Falk J."/>
            <person name="Farina A."/>
            <person name="Faro S."/>
            <person name="Ferguson D."/>
            <person name="Fisher S."/>
            <person name="Foley C.D."/>
            <person name="Franke A."/>
            <person name="Friedrich D."/>
            <person name="Gadbois L."/>
            <person name="Gearin G."/>
            <person name="Gearin C.R."/>
            <person name="Giannoukos G."/>
            <person name="Goode T."/>
            <person name="Graham J."/>
            <person name="Grandbois E."/>
            <person name="Grewal S."/>
            <person name="Gyaltsen K."/>
            <person name="Hafez N."/>
            <person name="Hagos B."/>
            <person name="Hall J."/>
            <person name="Henson C."/>
            <person name="Hollinger A."/>
            <person name="Honan T."/>
            <person name="Huard M.D."/>
            <person name="Hughes L."/>
            <person name="Hurhula B."/>
            <person name="Husby M.E."/>
            <person name="Kamat A."/>
            <person name="Kanga B."/>
            <person name="Kashin S."/>
            <person name="Khazanovich D."/>
            <person name="Kisner P."/>
            <person name="Lance K."/>
            <person name="Lara M."/>
            <person name="Lee W."/>
            <person name="Lennon N."/>
            <person name="Letendre F."/>
            <person name="LeVine R."/>
            <person name="Lipovsky A."/>
            <person name="Liu X."/>
            <person name="Liu J."/>
            <person name="Liu S."/>
            <person name="Lokyitsang T."/>
            <person name="Lokyitsang Y."/>
            <person name="Lubonja R."/>
            <person name="Lui A."/>
            <person name="MacDonald P."/>
            <person name="Magnisalis V."/>
            <person name="Maru K."/>
            <person name="Matthews C."/>
            <person name="McCusker W."/>
            <person name="McDonough S."/>
            <person name="Mehta T."/>
            <person name="Meldrim J."/>
            <person name="Meneus L."/>
            <person name="Mihai O."/>
            <person name="Mihalev A."/>
            <person name="Mihova T."/>
            <person name="Mittelman R."/>
            <person name="Mlenga V."/>
            <person name="Montmayeur A."/>
            <person name="Mulrain L."/>
            <person name="Navidi A."/>
            <person name="Naylor J."/>
            <person name="Negash T."/>
            <person name="Nguyen T."/>
            <person name="Nguyen N."/>
            <person name="Nicol R."/>
            <person name="Norbu C."/>
            <person name="Norbu N."/>
            <person name="Novod N."/>
            <person name="O'Neill B."/>
            <person name="Osman S."/>
            <person name="Markiewicz E."/>
            <person name="Oyono O.L."/>
            <person name="Patti C."/>
            <person name="Phunkhang P."/>
            <person name="Pierre F."/>
            <person name="Priest M."/>
            <person name="Raghuraman S."/>
            <person name="Rege F."/>
            <person name="Reyes R."/>
            <person name="Rise C."/>
            <person name="Rogov P."/>
            <person name="Ross K."/>
            <person name="Ryan E."/>
            <person name="Settipalli S."/>
            <person name="Shea T."/>
            <person name="Sherpa N."/>
            <person name="Shi L."/>
            <person name="Shih D."/>
            <person name="Sparrow T."/>
            <person name="Spaulding J."/>
            <person name="Stalker J."/>
            <person name="Stange-Thomann N."/>
            <person name="Stavropoulos S."/>
            <person name="Stone C."/>
            <person name="Strader C."/>
            <person name="Tesfaye S."/>
            <person name="Thomson T."/>
            <person name="Thoulutsang Y."/>
            <person name="Thoulutsang D."/>
            <person name="Topham K."/>
            <person name="Topping I."/>
            <person name="Tsamla T."/>
            <person name="Vassiliev H."/>
            <person name="Vo A."/>
            <person name="Wangchuk T."/>
            <person name="Wangdi T."/>
            <person name="Weiand M."/>
            <person name="Wilkinson J."/>
            <person name="Wilson A."/>
            <person name="Yadav S."/>
            <person name="Young G."/>
            <person name="Yu Q."/>
            <person name="Zembek L."/>
            <person name="Zhong D."/>
            <person name="Zimmer A."/>
            <person name="Zwirko Z."/>
            <person name="Jaffe D.B."/>
            <person name="Alvarez P."/>
            <person name="Brockman W."/>
            <person name="Butler J."/>
            <person name="Chin C."/>
            <person name="Gnerre S."/>
            <person name="Grabherr M."/>
            <person name="Kleber M."/>
            <person name="Mauceli E."/>
            <person name="MacCallum I."/>
        </authorList>
    </citation>
    <scope>NUCLEOTIDE SEQUENCE [LARGE SCALE GENOMIC DNA]</scope>
    <source>
        <strain evidence="29">Tucson 14030-0811.24</strain>
    </source>
</reference>
<evidence type="ECO:0000256" key="16">
    <source>
        <dbReference type="SAM" id="Coils"/>
    </source>
</evidence>
<keyword evidence="11 16" id="KW-0175">Coiled coil</keyword>
<dbReference type="Pfam" id="PF12780">
    <property type="entry name" value="AAA_8"/>
    <property type="match status" value="1"/>
</dbReference>
<evidence type="ECO:0000259" key="19">
    <source>
        <dbReference type="Pfam" id="PF08393"/>
    </source>
</evidence>
<dbReference type="Pfam" id="PF17852">
    <property type="entry name" value="Dynein_AAA_lid"/>
    <property type="match status" value="1"/>
</dbReference>
<dbReference type="Pfam" id="PF12777">
    <property type="entry name" value="MT"/>
    <property type="match status" value="1"/>
</dbReference>
<evidence type="ECO:0000256" key="6">
    <source>
        <dbReference type="ARBA" id="ARBA00022737"/>
    </source>
</evidence>
<protein>
    <recommendedName>
        <fullName evidence="30">Dynein heavy chain 12, axonemal</fullName>
    </recommendedName>
</protein>
<evidence type="ECO:0000256" key="10">
    <source>
        <dbReference type="ARBA" id="ARBA00023017"/>
    </source>
</evidence>
<evidence type="ECO:0000256" key="4">
    <source>
        <dbReference type="ARBA" id="ARBA00022490"/>
    </source>
</evidence>
<keyword evidence="8" id="KW-0067">ATP-binding</keyword>
<dbReference type="GO" id="GO:0005858">
    <property type="term" value="C:axonemal dynein complex"/>
    <property type="evidence" value="ECO:0007669"/>
    <property type="project" value="UniProtKB-ARBA"/>
</dbReference>
<dbReference type="InterPro" id="IPR035699">
    <property type="entry name" value="AAA_6"/>
</dbReference>
<keyword evidence="29" id="KW-1185">Reference proteome</keyword>
<keyword evidence="9" id="KW-0282">Flagellum</keyword>
<dbReference type="Pfam" id="PF22597">
    <property type="entry name" value="DYN_lid"/>
    <property type="match status" value="1"/>
</dbReference>
<dbReference type="InterPro" id="IPR041466">
    <property type="entry name" value="Dynein_AAA5_ext"/>
</dbReference>
<evidence type="ECO:0000313" key="29">
    <source>
        <dbReference type="Proteomes" id="UP000007798"/>
    </source>
</evidence>
<keyword evidence="6" id="KW-0677">Repeat</keyword>
<dbReference type="Gene3D" id="1.10.472.130">
    <property type="match status" value="1"/>
</dbReference>
<dbReference type="FunFam" id="1.10.287.2620:FF:000002">
    <property type="entry name" value="Dynein heavy chain 2, axonemal"/>
    <property type="match status" value="1"/>
</dbReference>
<feature type="domain" description="Dynein heavy chain AAA 5 extension" evidence="24">
    <location>
        <begin position="1737"/>
        <end position="1869"/>
    </location>
</feature>
<dbReference type="FunFam" id="1.20.140.100:FF:000004">
    <property type="entry name" value="Dynein axonemal heavy chain 6"/>
    <property type="match status" value="1"/>
</dbReference>
<dbReference type="InterPro" id="IPR042228">
    <property type="entry name" value="Dynein_linker_3"/>
</dbReference>
<dbReference type="PANTHER" id="PTHR22878:SF70">
    <property type="entry name" value="DYNEIN HEAVY CHAIN 2, AXONEMAL"/>
    <property type="match status" value="1"/>
</dbReference>
<accession>B4N3U6</accession>
<dbReference type="GO" id="GO:0031514">
    <property type="term" value="C:motile cilium"/>
    <property type="evidence" value="ECO:0007669"/>
    <property type="project" value="UniProtKB-SubCell"/>
</dbReference>
<dbReference type="HOGENOM" id="CLU_000038_0_0_1"/>
<dbReference type="Gene3D" id="1.10.8.710">
    <property type="match status" value="1"/>
</dbReference>
<dbReference type="Gene3D" id="1.10.8.720">
    <property type="entry name" value="Region D6 of dynein motor"/>
    <property type="match status" value="1"/>
</dbReference>
<dbReference type="Pfam" id="PF08393">
    <property type="entry name" value="DHC_N2"/>
    <property type="match status" value="1"/>
</dbReference>
<dbReference type="InterPro" id="IPR024743">
    <property type="entry name" value="Dynein_HC_stalk"/>
</dbReference>
<dbReference type="STRING" id="7260.B4N3U6"/>
<dbReference type="FunFam" id="3.20.180.20:FF:000003">
    <property type="entry name" value="Dynein heavy chain 12, axonemal"/>
    <property type="match status" value="1"/>
</dbReference>
<dbReference type="GO" id="GO:0005524">
    <property type="term" value="F:ATP binding"/>
    <property type="evidence" value="ECO:0007669"/>
    <property type="project" value="UniProtKB-KW"/>
</dbReference>
<evidence type="ECO:0000313" key="28">
    <source>
        <dbReference type="EMBL" id="EDW79301.2"/>
    </source>
</evidence>
<dbReference type="Pfam" id="PF03028">
    <property type="entry name" value="Dynein_heavy"/>
    <property type="match status" value="1"/>
</dbReference>
<dbReference type="InterPro" id="IPR026983">
    <property type="entry name" value="DHC"/>
</dbReference>
<evidence type="ECO:0000256" key="13">
    <source>
        <dbReference type="ARBA" id="ARBA00023175"/>
    </source>
</evidence>
<dbReference type="Gene3D" id="1.20.140.100">
    <property type="entry name" value="Dynein heavy chain, N-terminal domain 2"/>
    <property type="match status" value="1"/>
</dbReference>
<keyword evidence="13" id="KW-0505">Motor protein</keyword>
<dbReference type="FunFam" id="3.40.50.300:FF:000362">
    <property type="entry name" value="Dynein, axonemal, heavy chain 6"/>
    <property type="match status" value="1"/>
</dbReference>
<evidence type="ECO:0000256" key="14">
    <source>
        <dbReference type="ARBA" id="ARBA00023212"/>
    </source>
</evidence>
<dbReference type="Gene3D" id="1.10.8.1220">
    <property type="match status" value="1"/>
</dbReference>
<gene>
    <name evidence="28" type="primary">Dwil\GK25428</name>
    <name evidence="28" type="ORF">Dwil_GK25428</name>
</gene>
<dbReference type="SUPFAM" id="SSF52540">
    <property type="entry name" value="P-loop containing nucleoside triphosphate hydrolases"/>
    <property type="match status" value="4"/>
</dbReference>
<dbReference type="Pfam" id="PF12774">
    <property type="entry name" value="AAA_6"/>
    <property type="match status" value="1"/>
</dbReference>
<dbReference type="eggNOG" id="KOG3595">
    <property type="taxonomic scope" value="Eukaryota"/>
</dbReference>
<dbReference type="FunFam" id="1.20.58.1120:FF:000001">
    <property type="entry name" value="dynein heavy chain 2, axonemal"/>
    <property type="match status" value="1"/>
</dbReference>
<evidence type="ECO:0000259" key="26">
    <source>
        <dbReference type="Pfam" id="PF18199"/>
    </source>
</evidence>
<dbReference type="InterPro" id="IPR043157">
    <property type="entry name" value="Dynein_AAA1S"/>
</dbReference>
<evidence type="ECO:0000256" key="9">
    <source>
        <dbReference type="ARBA" id="ARBA00022846"/>
    </source>
</evidence>
<dbReference type="GO" id="GO:0005874">
    <property type="term" value="C:microtubule"/>
    <property type="evidence" value="ECO:0007669"/>
    <property type="project" value="UniProtKB-KW"/>
</dbReference>
<evidence type="ECO:0000259" key="22">
    <source>
        <dbReference type="Pfam" id="PF12780"/>
    </source>
</evidence>
<dbReference type="InterPro" id="IPR041658">
    <property type="entry name" value="AAA_lid_11"/>
</dbReference>
<feature type="domain" description="Dynein heavy chain coiled coil stalk" evidence="21">
    <location>
        <begin position="2531"/>
        <end position="2869"/>
    </location>
</feature>
<feature type="domain" description="Dynein heavy chain hydrolytic ATP-binding dynein motor region" evidence="20">
    <location>
        <begin position="1240"/>
        <end position="1565"/>
    </location>
</feature>
<dbReference type="Gene3D" id="6.10.140.1060">
    <property type="match status" value="1"/>
</dbReference>
<evidence type="ECO:0000259" key="20">
    <source>
        <dbReference type="Pfam" id="PF12774"/>
    </source>
</evidence>
<evidence type="ECO:0000256" key="15">
    <source>
        <dbReference type="ARBA" id="ARBA00023273"/>
    </source>
</evidence>
<dbReference type="EMBL" id="CH964095">
    <property type="protein sequence ID" value="EDW79301.2"/>
    <property type="molecule type" value="Genomic_DNA"/>
</dbReference>
<feature type="domain" description="Dynein 2 heavy chain 1 cytoplasmic ATPase lid" evidence="27">
    <location>
        <begin position="2084"/>
        <end position="2160"/>
    </location>
</feature>
<keyword evidence="14" id="KW-0206">Cytoskeleton</keyword>
<evidence type="ECO:0000259" key="18">
    <source>
        <dbReference type="Pfam" id="PF03028"/>
    </source>
</evidence>
<dbReference type="KEGG" id="dwi:6645362"/>
<evidence type="ECO:0000256" key="1">
    <source>
        <dbReference type="ARBA" id="ARBA00004230"/>
    </source>
</evidence>
<sequence>MYSRKLERMHRPPSDITKYDNEPYMKNPLLKFHISEVHERRHFQFLKQKAADVKVRIARKHWAADPDIRPLPQSHYVDNLRREVRKIVVPRMLRKTEAKILSFASERLKTKYPELVEEYMKDVHDEYDRLMKIYSMKNILRHPEFSNEDGAQFELPRTDFDFKRPGKTANYKSYVENRRKIAKKLLILQQPMRIVLSISVTELPELACIFHYVSIMSSQQTQMGLGGREVLSYKFYRKYIQNQLDKVNTYLRWTWYTKLVLVLRKLLRKRVMPMGLWKRAWGALEGLMNRELNNMKLRTFKEMFRICSNPRLMPVFRISLEWVDLAGDLDTKPNVYNIMRTFAEIATEISMVGYRMESLQPQVDNLTTLAMYSQTNDYLKIEMNDNTLRDVVNEVQDTIARSYTEVIDYIQSYRNKYYALYSWEERDELTKFLAEPHKFEEYFARIDVYYEFINKLRSEPETEFFIMAVIHNEPAITALRTLAENLIAEITSIIIQEHIKAEEEICAEFEKIKYNALEIPKSTEELLESADYMIYVKKEKLAELTDRIQYCLQVGTNIVELTEMSKYHFDLTIRTINWIKDINEICDYNASQQEQYKFLFEEHLQEVVKKLNMDIEELLPKLAVIDDMSRPEKFRDSYIILQNFIDQLKTFDDYVAWINKEEKLFKIAQTEYPTLEVIKSFVYPFAELMKCCIDWQRYLNVWQDGPFEYLEPKFVETTTDNYLKEFQKNQKYYRVKIKQDLIENPVCKFKGQTEDPDPEKHPVPLRLCSSMIQSIKDFTTGVFIVNTMCNPALRKRHWKEMSDIAGFDITPDAGTTLRKILNAGLDDILDQFEIISISANKELQLWNNLQAMIKEWENKIFPTGPYKETGVTILSSLDDIQALLDDHILKTLAMRGSAFMKPCEEEVRAWYEKIMRVNETLDQWGKVQANFLYLLPIFSSKDIVAQMPEEGRLFTIVEQTYTRNMGLVLRQPLVMETAPAVGLLESLQKANELLEDISTGVSNYLEKKRLFFPRFFFLANDEMLEILSETKDPLRVLPHLGKCFEGINSLDFDEGKNVLAMISSDKERIEFIEQVSTAAAGGSVEKWLIGVEDEMLKAVRNQNELSFNHYPTVKRHEWVLEWPQMVVLAISQVFWASRVHTCLRRSVGGNQTIMMNFFQELAKELNDIVTLVRSPRISNLNRITIKSLIVIDVHAKDVTEELIRMKINSEYDFQWLAQMRYYWEEDKTLVRIINATVPFANEYLGNSDRLVITPLTDRCYRTLVGAYQLHLNGAPEGPAGTGKTETTKDLAKALAVQCKVFNCSDGLDYKAMGKFFKGLASCGAWACFDEFNRIELEVLSVVAQQILLIIQAVRANVSKFMFEGTELLLNPACYVCITMNPGYAGRSELPDNLKVLFRSVAMMVPDYAMIGEISLYSYGFVDARKLAVKIVTTYRLCSEQLSSQNHYDYGMRAVKTVLSACGNIKKQYPDELEDILLLRSLIDVNLPKFLSFDVPLFEGIISDIFPGIQLPHIDYSLIETEFNRVCEEEVLEPAPSFLTKVIQTYEMIIVRHGFMLVGEPLAGKSKTLQVLAKVLSALKIKEPSKSNYFQHVLMGIMNPKSITMNQLYGSFDPISYEWTDGLVAKIFRDFAMTPTPDRKWVIFDGPVDAVWIENMNTVLDDNKKLCLTSGEVITMTNEMSMVFEVMDLAQASPATVSRCGMIYMEPSTLGWHSFANTWLKQADPRWADEENIEYVMSLFKWLLVPCQTFVRRHCSQFIKPGEFNCLRTTFDLFDMLMDEAIEENPEDYQKYLTFYFQAAILFALVWGVGGVLDTLSREKFDVFLRKIYDSDESSPPAALGKMEVTPPAEGLIVDYVYVFKQRGTWRYWPELAKRMDVEETKTGVIVPTVDTARYVHLLKMHVEHKKRMLLVGPTGTGKSVYIQNYLMNKLDVEAYESGFITFTVMITANQTQDLLISKLQKWKRGIYGPPKGMQSVLFVDDMNMPVKEVYGAQPPLELLRQYFDYGHVYDLRDSSKIWINDVLIITACGLPGGSRQDVYARFLNHFNVFSINTFSDDTMFRIFLNVALNGFRRAGHAQDVFLVTNQIVSATQSIYKSVQSEVRATPAKSHYIFNLRDISRVVTGCTLVRKESVNDKKMLVRVWYHEAMRVFYDRLVDDIDRKWMFDKLNECLKANFKDKVENIFDKYCSQVQGEEQVFTIEAANSIFFGVYFDEDSVPDERRYEEVPSMEIFYKLATTSLEDYNSTRRSKMDITLFTFALQHLNRICRIISIQGASALLIGLGGSGRQSLTKLATNMVQTSFFQPEITKNYGANDWHEDIKAILKEAGGMNKHTTFLITENQIKMELFLQDIDCLLNQGEVPNIFPIDEKQEVLEMVRLAAQGGNRNIDVSPLQVFSFFVNRCKQKLHVVLSFSPIGDALRTRVRLYPSLVNCCTIDWYDSWPEEALQMIAKMSLVDVNVPSEDIKMAIVDTCQYFHTTAARVTRSFCQMSSRHIYQTNASFIELIRSFQTLIARKQTETMFAKMRYIGGLDTLANAAAAISIMQKDLNALQPKLVALAEASRKMMLEINTETLAASAAAEQVKRDEEVASVQAEAAQVLKNECEKDLAKAIPVLEDALAALNTLKPADITLVKSMKNPPPVIKLVMAAVCVIKGIPPERIPDPSTGKMVQDYWGPSKRLLGEMNFLPALKEFDKDNIPAEIMKRIRKEFIPNKDFDPKVVAKASSAAKGLCQWIIAMDMYDEVAKVVAPKKAKLAAAEKEYSDTMSFLAEKRALAAALEEKVALLNIELDKANAEMRKTEEHAENCRNKLLRAEALIGGLGGEKSRWNKAAEDLQDLYDHLPGDVLISCGIIAYLSAVNLQYRAECVHDWFNKVTALAIPCSKTYSITAVLGQDVTIQNWQLDGLPNDEFSSENAIISANSSRYSLFIDPQGQANNWLKNMERKNRLQCVKFSQGNYMKVIAEAMEYGTPVIIENVQEELEVPLDPILMHQTFIQGGVKHISLGEAVVPVSPSFRLYMTCNLRNPHFLPETFNKVTVINFALTQTALMDQLLSIVVAKERPDLQELRITLTTEAAANKGALLDAENMILKTLTSSEGDILENEAAIQILAESKTLSKDILEKQEAAKDTSAKIDAFRLNYKPVAVHSSILYYSITDLPNIDPMYQFSLNWYINLYMYSIETANKSKDLPRRIKFLVDGFTKNLYNNVCRSIFEKDKLLFSFILTARILLGTGQVQMRHLAHLVTNAKESTKIPSNPDPSWITETVWLNILRLEELKELIGIVDSFRKNLSAWQAIYDHASPELQPLPAPWQDKTTAFEKIIVLKALRPDSVFLGVRNFIAKTIGDAYVSPPEFDISKSYADSTALTPLVFILSPGADPLGSLLAFAEKMGQEETFQSISLGQGQGPIATALIKNAQEMGYWVCLQNCHLAASWMPTLEYLWENMDTFNTTPNFRIWLTAYPTPQFPVTILQNSVKMTNEPPTGLKENLMRSYNSEPINEYEFYAGCPKQDRAFTRLLYGICFFHAVVQERRKYGPLGWNIAYGFNESDLQISVLQLSMLLNQYDHVPYDAISYLTSECNYGGRVTDNWDRRAIVTILADFCNPQVVADNRYRFATDDRYILPRKTEHREILRYLEEHIPSLAPPEVYGLHANSGITRDLQTTKTLLDSMILLLGTEAAGTAGAGVSAEQIILDTIKQIEKDMPPDMDIEGAAEKYPVDYNESMNTVVVQEMERFLKLQKEIRGSCRDLAMGIKGIIVMTPDLENVMTAMKFNRIPSKWMSKSYPCLKPLGSYVQDLYKRLNWLHQWHRQGKPPTFWLSGFFFTQAFLTGAMQNYARKYKIPIDTLTFDYDVLNVDTKPLPPEDGVYCNGLYLEGARWDWKAGLLVEQLPKILIYAMPVIYFRPVLIMELTEGSRYRCPLYKTGERKGTLSTTGHSTNYVVPLLLNTHAKASHWVKRSVALICQTND</sequence>
<dbReference type="FunFam" id="1.20.920.30:FF:000005">
    <property type="entry name" value="Dynein, axonemal, heavy chain 2"/>
    <property type="match status" value="1"/>
</dbReference>
<keyword evidence="4" id="KW-0963">Cytoplasm</keyword>
<dbReference type="InterPro" id="IPR027417">
    <property type="entry name" value="P-loop_NTPase"/>
</dbReference>
<dbReference type="InterPro" id="IPR041228">
    <property type="entry name" value="Dynein_C"/>
</dbReference>
<evidence type="ECO:0000256" key="11">
    <source>
        <dbReference type="ARBA" id="ARBA00023054"/>
    </source>
</evidence>
<proteinExistence type="inferred from homology"/>
<dbReference type="InterPro" id="IPR035706">
    <property type="entry name" value="AAA_9"/>
</dbReference>
<dbReference type="FunFam" id="1.20.920.20:FF:000006">
    <property type="entry name" value="Dynein, axonemal, heavy chain 6"/>
    <property type="match status" value="1"/>
</dbReference>
<feature type="region of interest" description="Disordered" evidence="17">
    <location>
        <begin position="1"/>
        <end position="20"/>
    </location>
</feature>
<dbReference type="FunFam" id="1.20.1270.280:FF:000010">
    <property type="entry name" value="Dynein heavy chain"/>
    <property type="match status" value="1"/>
</dbReference>
<dbReference type="Pfam" id="PF18199">
    <property type="entry name" value="Dynein_C"/>
    <property type="match status" value="1"/>
</dbReference>
<dbReference type="Gene3D" id="1.20.920.20">
    <property type="match status" value="1"/>
</dbReference>
<dbReference type="OrthoDB" id="424310at2759"/>
<evidence type="ECO:0000259" key="21">
    <source>
        <dbReference type="Pfam" id="PF12777"/>
    </source>
</evidence>
<dbReference type="FunFam" id="3.40.50.300:FF:000044">
    <property type="entry name" value="Dynein heavy chain 5, axonemal"/>
    <property type="match status" value="1"/>
</dbReference>
<comment type="similarity">
    <text evidence="3">Belongs to the dynein heavy chain family.</text>
</comment>
<dbReference type="GO" id="GO:0007018">
    <property type="term" value="P:microtubule-based movement"/>
    <property type="evidence" value="ECO:0007669"/>
    <property type="project" value="InterPro"/>
</dbReference>
<dbReference type="FunCoup" id="B4N3U6">
    <property type="interactions" value="45"/>
</dbReference>
<dbReference type="GO" id="GO:0008569">
    <property type="term" value="F:minus-end-directed microtubule motor activity"/>
    <property type="evidence" value="ECO:0007669"/>
    <property type="project" value="InterPro"/>
</dbReference>
<dbReference type="InterPro" id="IPR054354">
    <property type="entry name" value="DYNC2H1-like_lid"/>
</dbReference>
<dbReference type="Pfam" id="PF12781">
    <property type="entry name" value="AAA_9"/>
    <property type="match status" value="1"/>
</dbReference>